<dbReference type="InterPro" id="IPR023214">
    <property type="entry name" value="HAD_sf"/>
</dbReference>
<feature type="signal peptide" evidence="1">
    <location>
        <begin position="1"/>
        <end position="25"/>
    </location>
</feature>
<dbReference type="SUPFAM" id="SSF56784">
    <property type="entry name" value="HAD-like"/>
    <property type="match status" value="1"/>
</dbReference>
<dbReference type="HOGENOM" id="CLU_846634_0_0_6"/>
<keyword evidence="1" id="KW-0732">Signal</keyword>
<comment type="caution">
    <text evidence="3">The sequence shown here is derived from an EMBL/GenBank/DDBJ whole genome shotgun (WGS) entry which is preliminary data.</text>
</comment>
<dbReference type="KEGG" id="ftz:CH68_1301"/>
<name>A0A0B3VRQ2_FRATU</name>
<dbReference type="KEGG" id="ftc:DA46_1577"/>
<dbReference type="PROSITE" id="PS51257">
    <property type="entry name" value="PROKAR_LIPOPROTEIN"/>
    <property type="match status" value="1"/>
</dbReference>
<gene>
    <name evidence="3" type="ORF">FWI86_01835</name>
    <name evidence="2" type="ORF">FWJ04_05125</name>
</gene>
<evidence type="ECO:0000313" key="2">
    <source>
        <dbReference type="EMBL" id="NDR89033.1"/>
    </source>
</evidence>
<evidence type="ECO:0000313" key="3">
    <source>
        <dbReference type="EMBL" id="NDS67873.1"/>
    </source>
</evidence>
<reference evidence="3" key="2">
    <citation type="submission" date="2020-02" db="EMBL/GenBank/DDBJ databases">
        <title>Using affinity propagation clustering for identifying bacterial clades and subclades with whole-genome sequences of Francisella tularensis.</title>
        <authorList>
            <person name="Homeier-Bachmann T."/>
            <person name="Abdel-Glil M.Y."/>
            <person name="Hackbart A."/>
            <person name="Hotzel H."/>
            <person name="Tomaso H."/>
        </authorList>
    </citation>
    <scope>NUCLEOTIDE SEQUENCE</scope>
    <source>
        <strain evidence="3">15T0085</strain>
        <strain evidence="2">17T1429</strain>
    </source>
</reference>
<dbReference type="InterPro" id="IPR036412">
    <property type="entry name" value="HAD-like_sf"/>
</dbReference>
<dbReference type="SMR" id="A0A0B3VRQ2"/>
<protein>
    <submittedName>
        <fullName evidence="3">Uncharacterized protein</fullName>
    </submittedName>
</protein>
<dbReference type="EMBL" id="JAAGJP010000007">
    <property type="protein sequence ID" value="NDS67873.1"/>
    <property type="molecule type" value="Genomic_DNA"/>
</dbReference>
<organism evidence="3">
    <name type="scientific">Francisella tularensis subsp. holarctica</name>
    <dbReference type="NCBI Taxonomy" id="119857"/>
    <lineage>
        <taxon>Bacteria</taxon>
        <taxon>Pseudomonadati</taxon>
        <taxon>Pseudomonadota</taxon>
        <taxon>Gammaproteobacteria</taxon>
        <taxon>Thiotrichales</taxon>
        <taxon>Francisellaceae</taxon>
        <taxon>Francisella</taxon>
    </lineage>
</organism>
<dbReference type="EMBL" id="JAAGKH010000033">
    <property type="protein sequence ID" value="NDR89033.1"/>
    <property type="molecule type" value="Genomic_DNA"/>
</dbReference>
<evidence type="ECO:0000256" key="1">
    <source>
        <dbReference type="SAM" id="SignalP"/>
    </source>
</evidence>
<dbReference type="OMA" id="ENANKCT"/>
<reference evidence="3" key="1">
    <citation type="submission" date="2019-08" db="EMBL/GenBank/DDBJ databases">
        <authorList>
            <person name="Busch A."/>
        </authorList>
    </citation>
    <scope>NUCLEOTIDE SEQUENCE</scope>
    <source>
        <strain evidence="3">15T0085</strain>
        <strain evidence="2">17T1429</strain>
    </source>
</reference>
<dbReference type="KEGG" id="ftv:CH67_1569"/>
<proteinExistence type="predicted"/>
<feature type="chain" id="PRO_5009756624" evidence="1">
    <location>
        <begin position="26"/>
        <end position="329"/>
    </location>
</feature>
<dbReference type="Gene3D" id="3.40.50.1000">
    <property type="entry name" value="HAD superfamily/HAD-like"/>
    <property type="match status" value="1"/>
</dbReference>
<sequence length="329" mass="36897">MQKLKSTSKALLILGLGTTITILGACSNNDKNNVDPLELYNKVTQLEAAFDEQYGDTFKLPENANKCVADITKDSNDFKYMGTKNGYDYSLNSQYAKTAKKLVGSLNNLLSEFKQIGFIKTIEKNGKHPAIMFDIDNTLELTSFNDGYDSKGTKPTPYMADFVKNQCFKDGVDCYFITARYCNTASATTTAKWLKVNLDLTDDQINKYVFLSGSIDNSLCATGANDKVAYKDSFRQALSEQRSVYWLMSIGDQMTDWYGSHSGLKVKFPNQLFQSNIVPNNYDNPSNCSMMTVTAPTQSCYNRLKSGILEHATINYCKNFKDNKYYSGN</sequence>
<dbReference type="RefSeq" id="WP_003019230.1">
    <property type="nucleotide sequence ID" value="NZ_CP009693.1"/>
</dbReference>
<accession>A0A0B3VRQ2</accession>
<dbReference type="eggNOG" id="ENOG5033RKK">
    <property type="taxonomic scope" value="Bacteria"/>
</dbReference>
<dbReference type="AlphaFoldDB" id="A0A0B3VRQ2"/>